<dbReference type="OrthoDB" id="9806902at2"/>
<organism evidence="2 3">
    <name type="scientific">Hahella chejuensis (strain KCTC 2396)</name>
    <dbReference type="NCBI Taxonomy" id="349521"/>
    <lineage>
        <taxon>Bacteria</taxon>
        <taxon>Pseudomonadati</taxon>
        <taxon>Pseudomonadota</taxon>
        <taxon>Gammaproteobacteria</taxon>
        <taxon>Oceanospirillales</taxon>
        <taxon>Hahellaceae</taxon>
        <taxon>Hahella</taxon>
    </lineage>
</organism>
<protein>
    <submittedName>
        <fullName evidence="2">Lysophospholipase</fullName>
    </submittedName>
</protein>
<dbReference type="KEGG" id="hch:HCH_02643"/>
<dbReference type="SUPFAM" id="SSF53474">
    <property type="entry name" value="alpha/beta-Hydrolases"/>
    <property type="match status" value="1"/>
</dbReference>
<dbReference type="PANTHER" id="PTHR11614">
    <property type="entry name" value="PHOSPHOLIPASE-RELATED"/>
    <property type="match status" value="1"/>
</dbReference>
<evidence type="ECO:0000259" key="1">
    <source>
        <dbReference type="Pfam" id="PF12146"/>
    </source>
</evidence>
<reference evidence="2 3" key="1">
    <citation type="journal article" date="2005" name="Nucleic Acids Res.">
        <title>Genomic blueprint of Hahella chejuensis, a marine microbe producing an algicidal agent.</title>
        <authorList>
            <person name="Jeong H."/>
            <person name="Yim J.H."/>
            <person name="Lee C."/>
            <person name="Choi S.-H."/>
            <person name="Park Y.K."/>
            <person name="Yoon S.H."/>
            <person name="Hur C.-G."/>
            <person name="Kang H.-Y."/>
            <person name="Kim D."/>
            <person name="Lee H.H."/>
            <person name="Park K.H."/>
            <person name="Park S.-H."/>
            <person name="Park H.-S."/>
            <person name="Lee H.K."/>
            <person name="Oh T.K."/>
            <person name="Kim J.F."/>
        </authorList>
    </citation>
    <scope>NUCLEOTIDE SEQUENCE [LARGE SCALE GENOMIC DNA]</scope>
    <source>
        <strain evidence="2 3">KCTC 2396</strain>
    </source>
</reference>
<dbReference type="eggNOG" id="COG2267">
    <property type="taxonomic scope" value="Bacteria"/>
</dbReference>
<dbReference type="InterPro" id="IPR022742">
    <property type="entry name" value="Hydrolase_4"/>
</dbReference>
<proteinExistence type="predicted"/>
<gene>
    <name evidence="2" type="ordered locus">HCH_02643</name>
</gene>
<evidence type="ECO:0000313" key="2">
    <source>
        <dbReference type="EMBL" id="ABC29432.1"/>
    </source>
</evidence>
<dbReference type="STRING" id="349521.HCH_02643"/>
<sequence>MRNLEDFLTSTDGHKIGYYKWIPEAPVIRGVIQVSHGMAEHAGRYRVLAEHFCAQGYAVVAHDHRGHGRSIANGHTGHYADRDGWDKVASDLLFMANQIKSWHPDVPHFLFAHSMGSFISLQCLIAHRPPFHGVILSGSNYGAPLKYLAAAAIARAEKLRLGARSASRLLDQLSFGSFNHRFAPNRTEFDWLSRDPAEVDNYINDPWCGFICTTATWIALLDGLRSIFTPASFSRINPNLPIYLIAGDKDPVGEFGKGVRKLERHLREAGVRDLSCTLYPDGRHEMLNEINRQQVLNDLSSWVAAHTPLQTR</sequence>
<dbReference type="InterPro" id="IPR051044">
    <property type="entry name" value="MAG_DAG_Lipase"/>
</dbReference>
<dbReference type="AlphaFoldDB" id="Q2SIU2"/>
<dbReference type="Proteomes" id="UP000000238">
    <property type="component" value="Chromosome"/>
</dbReference>
<name>Q2SIU2_HAHCH</name>
<dbReference type="Gene3D" id="3.40.50.1820">
    <property type="entry name" value="alpha/beta hydrolase"/>
    <property type="match status" value="1"/>
</dbReference>
<dbReference type="HOGENOM" id="CLU_026209_1_0_6"/>
<feature type="domain" description="Serine aminopeptidase S33" evidence="1">
    <location>
        <begin position="29"/>
        <end position="290"/>
    </location>
</feature>
<keyword evidence="3" id="KW-1185">Reference proteome</keyword>
<dbReference type="EMBL" id="CP000155">
    <property type="protein sequence ID" value="ABC29432.1"/>
    <property type="molecule type" value="Genomic_DNA"/>
</dbReference>
<dbReference type="RefSeq" id="WP_011396501.1">
    <property type="nucleotide sequence ID" value="NC_007645.1"/>
</dbReference>
<dbReference type="InterPro" id="IPR029058">
    <property type="entry name" value="AB_hydrolase_fold"/>
</dbReference>
<accession>Q2SIU2</accession>
<evidence type="ECO:0000313" key="3">
    <source>
        <dbReference type="Proteomes" id="UP000000238"/>
    </source>
</evidence>
<dbReference type="Pfam" id="PF12146">
    <property type="entry name" value="Hydrolase_4"/>
    <property type="match status" value="1"/>
</dbReference>